<protein>
    <recommendedName>
        <fullName evidence="6">Chaperonin GroEL</fullName>
        <ecNumber evidence="6">5.6.1.7</ecNumber>
    </recommendedName>
    <alternativeName>
        <fullName evidence="6">60 kDa chaperonin</fullName>
    </alternativeName>
    <alternativeName>
        <fullName evidence="6">Chaperonin-60</fullName>
        <shortName evidence="6">Cpn60</shortName>
    </alternativeName>
</protein>
<feature type="binding site" evidence="6">
    <location>
        <begin position="87"/>
        <end position="91"/>
    </location>
    <ligand>
        <name>ATP</name>
        <dbReference type="ChEBI" id="CHEBI:30616"/>
    </ligand>
</feature>
<sequence>MAAKEVVFGDIARAKMVEGVNILANAVKVTLGPKGRNVVLERSFGGPTVTKDGVSVAKEIELKDKLQNMGAQMVKEVASRTSDNAGDGTTTATVLAQSIVREGMKYVASGMNPMDLKRGIDKAVTAAIEELRKISKPCTTNKEIAQVGAISANSDSSIGDRIAEAMDKVGKEGVITVEDGKSLEDELDVVEGMQFDRGYLSPYFINTPEKQTAILENPFVLLHDKKVSNIRDLLPILEQVAKAGRPLLIIAEDVEGEALATLVVNNIRGILKTVAVKAPGFGDRRKAMLEDIAILTGGQVIAEETGLTLEKATLAELGSAKRIEVAKENTTIIDGAGEASNIEARVKQVRTQIDEATSDYDREKLQERVAKLAGGVAVIKVGAATEMEMKEKKARVEDALHATRAAVEEGIVAGGGVALIRARLALKDLKGANADQDAGIKIVLRAMEEPLRQIVTNGGEEASVVVAAVAAGTGNFGYNAQTGEYGDLVEAGVVDPTKVTRTALQNAASVAGLLLTTDCAVSELPKDDAPMGGGMPGGMGGMGMDM</sequence>
<dbReference type="InterPro" id="IPR027410">
    <property type="entry name" value="TCP-1-like_intermed_sf"/>
</dbReference>
<feature type="binding site" evidence="6">
    <location>
        <position position="495"/>
    </location>
    <ligand>
        <name>ATP</name>
        <dbReference type="ChEBI" id="CHEBI:30616"/>
    </ligand>
</feature>
<comment type="subunit">
    <text evidence="6 8">Forms a cylinder of 14 subunits composed of two heptameric rings stacked back-to-back. Interacts with the co-chaperonin GroES.</text>
</comment>
<comment type="similarity">
    <text evidence="1 6 7">Belongs to the chaperonin (HSP60) family.</text>
</comment>
<dbReference type="InterPro" id="IPR018370">
    <property type="entry name" value="Chaperonin_Cpn60_CS"/>
</dbReference>
<dbReference type="OrthoDB" id="9766614at2"/>
<dbReference type="PANTHER" id="PTHR45633">
    <property type="entry name" value="60 KDA HEAT SHOCK PROTEIN, MITOCHONDRIAL"/>
    <property type="match status" value="1"/>
</dbReference>
<evidence type="ECO:0000313" key="12">
    <source>
        <dbReference type="Proteomes" id="UP000054683"/>
    </source>
</evidence>
<evidence type="ECO:0000256" key="1">
    <source>
        <dbReference type="ARBA" id="ARBA00006607"/>
    </source>
</evidence>
<dbReference type="FunFam" id="1.10.560.10:FF:000001">
    <property type="entry name" value="60 kDa chaperonin"/>
    <property type="match status" value="1"/>
</dbReference>
<dbReference type="GO" id="GO:0005524">
    <property type="term" value="F:ATP binding"/>
    <property type="evidence" value="ECO:0007669"/>
    <property type="project" value="UniProtKB-UniRule"/>
</dbReference>
<name>A0A158F263_9BURK</name>
<evidence type="ECO:0000256" key="3">
    <source>
        <dbReference type="ARBA" id="ARBA00022840"/>
    </source>
</evidence>
<dbReference type="GO" id="GO:0042026">
    <property type="term" value="P:protein refolding"/>
    <property type="evidence" value="ECO:0007669"/>
    <property type="project" value="UniProtKB-UniRule"/>
</dbReference>
<dbReference type="GO" id="GO:0140662">
    <property type="term" value="F:ATP-dependent protein folding chaperone"/>
    <property type="evidence" value="ECO:0007669"/>
    <property type="project" value="InterPro"/>
</dbReference>
<feature type="binding site" evidence="6">
    <location>
        <position position="51"/>
    </location>
    <ligand>
        <name>ATP</name>
        <dbReference type="ChEBI" id="CHEBI:30616"/>
    </ligand>
</feature>
<feature type="binding site" evidence="6">
    <location>
        <begin position="30"/>
        <end position="33"/>
    </location>
    <ligand>
        <name>ATP</name>
        <dbReference type="ChEBI" id="CHEBI:30616"/>
    </ligand>
</feature>
<dbReference type="InterPro" id="IPR001844">
    <property type="entry name" value="Cpn60/GroEL"/>
</dbReference>
<dbReference type="InterPro" id="IPR027413">
    <property type="entry name" value="GROEL-like_equatorial_sf"/>
</dbReference>
<evidence type="ECO:0000256" key="2">
    <source>
        <dbReference type="ARBA" id="ARBA00022741"/>
    </source>
</evidence>
<keyword evidence="6" id="KW-0963">Cytoplasm</keyword>
<dbReference type="PROSITE" id="PS00296">
    <property type="entry name" value="CHAPERONINS_CPN60"/>
    <property type="match status" value="1"/>
</dbReference>
<comment type="caution">
    <text evidence="6">Lacks conserved residue(s) required for the propagation of feature annotation.</text>
</comment>
<dbReference type="AlphaFoldDB" id="A0A158F263"/>
<dbReference type="PRINTS" id="PR00298">
    <property type="entry name" value="CHAPERONIN60"/>
</dbReference>
<evidence type="ECO:0000256" key="6">
    <source>
        <dbReference type="HAMAP-Rule" id="MF_00600"/>
    </source>
</evidence>
<feature type="coiled-coil region" evidence="9">
    <location>
        <begin position="339"/>
        <end position="366"/>
    </location>
</feature>
<keyword evidence="4 6" id="KW-0143">Chaperone</keyword>
<organism evidence="11 12">
    <name type="scientific">Caballeronia udeis</name>
    <dbReference type="NCBI Taxonomy" id="1232866"/>
    <lineage>
        <taxon>Bacteria</taxon>
        <taxon>Pseudomonadati</taxon>
        <taxon>Pseudomonadota</taxon>
        <taxon>Betaproteobacteria</taxon>
        <taxon>Burkholderiales</taxon>
        <taxon>Burkholderiaceae</taxon>
        <taxon>Caballeronia</taxon>
    </lineage>
</organism>
<dbReference type="SUPFAM" id="SSF54849">
    <property type="entry name" value="GroEL-intermediate domain like"/>
    <property type="match status" value="1"/>
</dbReference>
<feature type="compositionally biased region" description="Gly residues" evidence="10">
    <location>
        <begin position="531"/>
        <end position="546"/>
    </location>
</feature>
<dbReference type="NCBIfam" id="TIGR02348">
    <property type="entry name" value="GroEL"/>
    <property type="match status" value="1"/>
</dbReference>
<evidence type="ECO:0000256" key="10">
    <source>
        <dbReference type="SAM" id="MobiDB-lite"/>
    </source>
</evidence>
<dbReference type="Pfam" id="PF00118">
    <property type="entry name" value="Cpn60_TCP1"/>
    <property type="match status" value="1"/>
</dbReference>
<dbReference type="Gene3D" id="1.10.560.10">
    <property type="entry name" value="GroEL-like equatorial domain"/>
    <property type="match status" value="1"/>
</dbReference>
<dbReference type="Gene3D" id="3.30.260.10">
    <property type="entry name" value="TCP-1-like chaperonin intermediate domain"/>
    <property type="match status" value="1"/>
</dbReference>
<evidence type="ECO:0000313" key="11">
    <source>
        <dbReference type="EMBL" id="SAL13743.1"/>
    </source>
</evidence>
<dbReference type="HAMAP" id="MF_00600">
    <property type="entry name" value="CH60"/>
    <property type="match status" value="1"/>
</dbReference>
<keyword evidence="9" id="KW-0175">Coiled coil</keyword>
<dbReference type="GO" id="GO:0051082">
    <property type="term" value="F:unfolded protein binding"/>
    <property type="evidence" value="ECO:0007669"/>
    <property type="project" value="UniProtKB-UniRule"/>
</dbReference>
<proteinExistence type="inferred from homology"/>
<evidence type="ECO:0000256" key="5">
    <source>
        <dbReference type="ARBA" id="ARBA00023235"/>
    </source>
</evidence>
<dbReference type="InterPro" id="IPR027409">
    <property type="entry name" value="GroEL-like_apical_dom_sf"/>
</dbReference>
<keyword evidence="2 6" id="KW-0547">Nucleotide-binding</keyword>
<dbReference type="InterPro" id="IPR002423">
    <property type="entry name" value="Cpn60/GroEL/TCP-1"/>
</dbReference>
<evidence type="ECO:0000256" key="4">
    <source>
        <dbReference type="ARBA" id="ARBA00023186"/>
    </source>
</evidence>
<evidence type="ECO:0000256" key="7">
    <source>
        <dbReference type="RuleBase" id="RU000418"/>
    </source>
</evidence>
<dbReference type="EC" id="5.6.1.7" evidence="6"/>
<reference evidence="11 12" key="1">
    <citation type="submission" date="2016-01" db="EMBL/GenBank/DDBJ databases">
        <authorList>
            <person name="Oliw E.H."/>
        </authorList>
    </citation>
    <scope>NUCLEOTIDE SEQUENCE [LARGE SCALE GENOMIC DNA]</scope>
    <source>
        <strain evidence="11">LMG 27134</strain>
    </source>
</reference>
<dbReference type="EMBL" id="FCOK02000002">
    <property type="protein sequence ID" value="SAL13743.1"/>
    <property type="molecule type" value="Genomic_DNA"/>
</dbReference>
<dbReference type="GO" id="GO:0005737">
    <property type="term" value="C:cytoplasm"/>
    <property type="evidence" value="ECO:0007669"/>
    <property type="project" value="UniProtKB-SubCell"/>
</dbReference>
<accession>A0A158F263</accession>
<dbReference type="FunFam" id="3.50.7.10:FF:000001">
    <property type="entry name" value="60 kDa chaperonin"/>
    <property type="match status" value="1"/>
</dbReference>
<evidence type="ECO:0000256" key="9">
    <source>
        <dbReference type="SAM" id="Coils"/>
    </source>
</evidence>
<dbReference type="NCBIfam" id="NF009488">
    <property type="entry name" value="PRK12850.1"/>
    <property type="match status" value="1"/>
</dbReference>
<dbReference type="Gene3D" id="3.50.7.10">
    <property type="entry name" value="GroEL"/>
    <property type="match status" value="1"/>
</dbReference>
<feature type="region of interest" description="Disordered" evidence="10">
    <location>
        <begin position="526"/>
        <end position="546"/>
    </location>
</feature>
<dbReference type="Proteomes" id="UP000054683">
    <property type="component" value="Unassembled WGS sequence"/>
</dbReference>
<gene>
    <name evidence="6" type="primary">groEL</name>
    <name evidence="6" type="synonym">groL</name>
    <name evidence="11" type="ORF">AWB69_00531</name>
</gene>
<comment type="function">
    <text evidence="6 8">Together with its co-chaperonin GroES, plays an essential role in assisting protein folding. The GroEL-GroES system forms a nano-cage that allows encapsulation of the non-native substrate proteins and provides a physical environment optimized to promote and accelerate protein folding.</text>
</comment>
<dbReference type="CDD" id="cd03344">
    <property type="entry name" value="GroEL"/>
    <property type="match status" value="1"/>
</dbReference>
<dbReference type="SUPFAM" id="SSF52029">
    <property type="entry name" value="GroEL apical domain-like"/>
    <property type="match status" value="1"/>
</dbReference>
<comment type="subcellular location">
    <subcellularLocation>
        <location evidence="6">Cytoplasm</location>
    </subcellularLocation>
</comment>
<dbReference type="NCBIfam" id="NF009489">
    <property type="entry name" value="PRK12851.1"/>
    <property type="match status" value="1"/>
</dbReference>
<dbReference type="SUPFAM" id="SSF48592">
    <property type="entry name" value="GroEL equatorial domain-like"/>
    <property type="match status" value="1"/>
</dbReference>
<feature type="binding site" evidence="6">
    <location>
        <position position="415"/>
    </location>
    <ligand>
        <name>ATP</name>
        <dbReference type="ChEBI" id="CHEBI:30616"/>
    </ligand>
</feature>
<dbReference type="NCBIfam" id="NF000592">
    <property type="entry name" value="PRK00013.1"/>
    <property type="match status" value="1"/>
</dbReference>
<dbReference type="RefSeq" id="WP_062081799.1">
    <property type="nucleotide sequence ID" value="NZ_FCOK02000002.1"/>
</dbReference>
<evidence type="ECO:0000256" key="8">
    <source>
        <dbReference type="RuleBase" id="RU000419"/>
    </source>
</evidence>
<keyword evidence="3 6" id="KW-0067">ATP-binding</keyword>
<dbReference type="GO" id="GO:0016853">
    <property type="term" value="F:isomerase activity"/>
    <property type="evidence" value="ECO:0007669"/>
    <property type="project" value="UniProtKB-KW"/>
</dbReference>
<dbReference type="NCBIfam" id="NF009487">
    <property type="entry name" value="PRK12849.1"/>
    <property type="match status" value="1"/>
</dbReference>
<keyword evidence="5 6" id="KW-0413">Isomerase</keyword>